<name>A0A538THA0_UNCEI</name>
<feature type="repeat" description="TPR" evidence="1">
    <location>
        <begin position="575"/>
        <end position="608"/>
    </location>
</feature>
<dbReference type="SMART" id="SM00028">
    <property type="entry name" value="TPR"/>
    <property type="match status" value="2"/>
</dbReference>
<dbReference type="InterPro" id="IPR019734">
    <property type="entry name" value="TPR_rpt"/>
</dbReference>
<comment type="caution">
    <text evidence="3">The sequence shown here is derived from an EMBL/GenBank/DDBJ whole genome shotgun (WGS) entry which is preliminary data.</text>
</comment>
<evidence type="ECO:0008006" key="5">
    <source>
        <dbReference type="Google" id="ProtNLM"/>
    </source>
</evidence>
<dbReference type="Proteomes" id="UP000317691">
    <property type="component" value="Unassembled WGS sequence"/>
</dbReference>
<protein>
    <recommendedName>
        <fullName evidence="5">PorV/PorQ family protein</fullName>
    </recommendedName>
</protein>
<feature type="signal peptide" evidence="2">
    <location>
        <begin position="1"/>
        <end position="27"/>
    </location>
</feature>
<dbReference type="EMBL" id="VBOZ01000034">
    <property type="protein sequence ID" value="TMQ62971.1"/>
    <property type="molecule type" value="Genomic_DNA"/>
</dbReference>
<dbReference type="AlphaFoldDB" id="A0A538THA0"/>
<dbReference type="InterPro" id="IPR011990">
    <property type="entry name" value="TPR-like_helical_dom_sf"/>
</dbReference>
<sequence>MKALRSVSLLLLLVATQAIGPAAHAYAQSSGAAGTSNLLASPGSWPTTGALSGTTALGLDPSAVYLNPAGLADQDERTFLVHHGLLQFDTSWDLAAVAYPIPGLGAAGLGLARIGSSGIEAYDSANQPLGTIGYSETSIAVSVARRVYGPIGAGISFKVLSQSLGAVSAAAPSMDLGAVYRPELLRGGQVGFSVQNVVAGSLDLGGATSSLSRSFRLGLASPEWRFGRLMAGRAVADLAREGVMKTRLGVEATRLGIGSLRVGLDRGRPLFGFGINWRRYGLDFALAQGEIEATKQLALHVAWGEPLSQYEERRRAEYARAAEDSVRARRAGLVARDRAKAEQAESIGDWERALLLWEILVRERPDDKTYEARAAAARVEIQATAKREVEAESGRRVASTIASMTRASLRRGDVEEATWIWRGFAPPGHPPTGVAPESLAAVEAELLVARERAAGRAVARADSLRLAGRVFDAAEQAALALRLKPDDPQAQAVWASLQVLVHKSADTAATLGRKLETLTAVHEASQAFNEGRYTDAQVAVRRALALEPSNMEARAWRDRIERRLSTPKPEVDARIKQLYIKGMEAFSSGDYREALRNWEQILVLDPLNESARRNVLEARDRMKSEARR</sequence>
<dbReference type="PROSITE" id="PS50005">
    <property type="entry name" value="TPR"/>
    <property type="match status" value="1"/>
</dbReference>
<dbReference type="Gene3D" id="1.25.40.10">
    <property type="entry name" value="Tetratricopeptide repeat domain"/>
    <property type="match status" value="1"/>
</dbReference>
<evidence type="ECO:0000313" key="4">
    <source>
        <dbReference type="Proteomes" id="UP000317691"/>
    </source>
</evidence>
<feature type="chain" id="PRO_5021889623" description="PorV/PorQ family protein" evidence="2">
    <location>
        <begin position="28"/>
        <end position="628"/>
    </location>
</feature>
<dbReference type="Gene3D" id="2.40.160.60">
    <property type="entry name" value="Outer membrane protein transport protein (OMPP1/FadL/TodX)"/>
    <property type="match status" value="1"/>
</dbReference>
<gene>
    <name evidence="3" type="ORF">E6K79_11190</name>
</gene>
<accession>A0A538THA0</accession>
<dbReference type="SUPFAM" id="SSF48452">
    <property type="entry name" value="TPR-like"/>
    <property type="match status" value="1"/>
</dbReference>
<evidence type="ECO:0000313" key="3">
    <source>
        <dbReference type="EMBL" id="TMQ62971.1"/>
    </source>
</evidence>
<reference evidence="3 4" key="1">
    <citation type="journal article" date="2019" name="Nat. Microbiol.">
        <title>Mediterranean grassland soil C-N compound turnover is dependent on rainfall and depth, and is mediated by genomically divergent microorganisms.</title>
        <authorList>
            <person name="Diamond S."/>
            <person name="Andeer P.F."/>
            <person name="Li Z."/>
            <person name="Crits-Christoph A."/>
            <person name="Burstein D."/>
            <person name="Anantharaman K."/>
            <person name="Lane K.R."/>
            <person name="Thomas B.C."/>
            <person name="Pan C."/>
            <person name="Northen T.R."/>
            <person name="Banfield J.F."/>
        </authorList>
    </citation>
    <scope>NUCLEOTIDE SEQUENCE [LARGE SCALE GENOMIC DNA]</scope>
    <source>
        <strain evidence="3">WS_9</strain>
    </source>
</reference>
<proteinExistence type="predicted"/>
<keyword evidence="1" id="KW-0802">TPR repeat</keyword>
<evidence type="ECO:0000256" key="1">
    <source>
        <dbReference type="PROSITE-ProRule" id="PRU00339"/>
    </source>
</evidence>
<organism evidence="3 4">
    <name type="scientific">Eiseniibacteriota bacterium</name>
    <dbReference type="NCBI Taxonomy" id="2212470"/>
    <lineage>
        <taxon>Bacteria</taxon>
        <taxon>Candidatus Eiseniibacteriota</taxon>
    </lineage>
</organism>
<evidence type="ECO:0000256" key="2">
    <source>
        <dbReference type="SAM" id="SignalP"/>
    </source>
</evidence>
<keyword evidence="2" id="KW-0732">Signal</keyword>